<feature type="region of interest" description="Disordered" evidence="1">
    <location>
        <begin position="1"/>
        <end position="114"/>
    </location>
</feature>
<sequence length="382" mass="42115">MATIGERSVSFVDSEDEDSRATDEDLGYGDDREESTPATEAKPEPRAEAGLSAGSRGVARPLSRNLADERSAVVGPDATDDDWGEEEKEDEPSSKAVRDSDGLAVRPPVNGDTPAANKVLTRCFEKMQSSDWIRQFNPRQTRQSTWGDLRDELAYPVNSLNTTQVAEDTVSLLRAMGMDVRKYPSTLTFKEWSPSEAGADLHKWKKKLCTAFGVRDISKRRQPVSSVAVQAANPVMAPLPETPAKVDEGSRYFSDNAFSKGDESPYFQDSHTVTPRSASRARRLANDCDGSHVGRSAPRSSRGTRIRRSSNRHDGDSSDSDYAFWDQVDEDPRGGLVRQMDALRATATSDSGPRLELASHIPLDRIKRFSGRRNKSDTRCNG</sequence>
<evidence type="ECO:0000256" key="1">
    <source>
        <dbReference type="SAM" id="MobiDB-lite"/>
    </source>
</evidence>
<comment type="caution">
    <text evidence="2">The sequence shown here is derived from an EMBL/GenBank/DDBJ whole genome shotgun (WGS) entry which is preliminary data.</text>
</comment>
<protein>
    <recommendedName>
        <fullName evidence="4">Eukaryotic/viral aspartic protease</fullName>
    </recommendedName>
</protein>
<feature type="compositionally biased region" description="Acidic residues" evidence="1">
    <location>
        <begin position="13"/>
        <end position="33"/>
    </location>
</feature>
<evidence type="ECO:0000313" key="2">
    <source>
        <dbReference type="EMBL" id="KAG6943206.1"/>
    </source>
</evidence>
<name>A0A8T1TQ73_9STRA</name>
<evidence type="ECO:0008006" key="4">
    <source>
        <dbReference type="Google" id="ProtNLM"/>
    </source>
</evidence>
<dbReference type="VEuPathDB" id="FungiDB:PC110_g6229"/>
<dbReference type="AlphaFoldDB" id="A0A8T1TQ73"/>
<gene>
    <name evidence="2" type="ORF">JG687_00018603</name>
</gene>
<accession>A0A8T1TQ73</accession>
<dbReference type="OrthoDB" id="128689at2759"/>
<organism evidence="2 3">
    <name type="scientific">Phytophthora cactorum</name>
    <dbReference type="NCBI Taxonomy" id="29920"/>
    <lineage>
        <taxon>Eukaryota</taxon>
        <taxon>Sar</taxon>
        <taxon>Stramenopiles</taxon>
        <taxon>Oomycota</taxon>
        <taxon>Peronosporomycetes</taxon>
        <taxon>Peronosporales</taxon>
        <taxon>Peronosporaceae</taxon>
        <taxon>Phytophthora</taxon>
    </lineage>
</organism>
<dbReference type="Proteomes" id="UP000688947">
    <property type="component" value="Unassembled WGS sequence"/>
</dbReference>
<feature type="region of interest" description="Disordered" evidence="1">
    <location>
        <begin position="263"/>
        <end position="326"/>
    </location>
</feature>
<feature type="compositionally biased region" description="Low complexity" evidence="1">
    <location>
        <begin position="1"/>
        <end position="12"/>
    </location>
</feature>
<reference evidence="2" key="1">
    <citation type="submission" date="2021-01" db="EMBL/GenBank/DDBJ databases">
        <title>Phytophthora aleatoria, a newly-described species from Pinus radiata is distinct from Phytophthora cactorum isolates based on comparative genomics.</title>
        <authorList>
            <person name="Mcdougal R."/>
            <person name="Panda P."/>
            <person name="Williams N."/>
            <person name="Studholme D.J."/>
        </authorList>
    </citation>
    <scope>NUCLEOTIDE SEQUENCE</scope>
    <source>
        <strain evidence="2">NZFS 3830</strain>
    </source>
</reference>
<dbReference type="EMBL" id="JAENGZ010002644">
    <property type="protein sequence ID" value="KAG6943206.1"/>
    <property type="molecule type" value="Genomic_DNA"/>
</dbReference>
<feature type="compositionally biased region" description="Basic and acidic residues" evidence="1">
    <location>
        <begin position="91"/>
        <end position="101"/>
    </location>
</feature>
<evidence type="ECO:0000313" key="3">
    <source>
        <dbReference type="Proteomes" id="UP000688947"/>
    </source>
</evidence>
<feature type="compositionally biased region" description="Acidic residues" evidence="1">
    <location>
        <begin position="78"/>
        <end position="90"/>
    </location>
</feature>
<proteinExistence type="predicted"/>
<feature type="compositionally biased region" description="Polar residues" evidence="1">
    <location>
        <begin position="267"/>
        <end position="277"/>
    </location>
</feature>